<organism evidence="1 2">
    <name type="scientific">Thanatephorus cucumeris (strain AG1-IB / isolate 7/3/14)</name>
    <name type="common">Lettuce bottom rot fungus</name>
    <name type="synonym">Rhizoctonia solani</name>
    <dbReference type="NCBI Taxonomy" id="1108050"/>
    <lineage>
        <taxon>Eukaryota</taxon>
        <taxon>Fungi</taxon>
        <taxon>Dikarya</taxon>
        <taxon>Basidiomycota</taxon>
        <taxon>Agaricomycotina</taxon>
        <taxon>Agaricomycetes</taxon>
        <taxon>Cantharellales</taxon>
        <taxon>Ceratobasidiaceae</taxon>
        <taxon>Rhizoctonia</taxon>
        <taxon>Rhizoctonia solani AG-1</taxon>
    </lineage>
</organism>
<dbReference type="AlphaFoldDB" id="A0A0B7F6H7"/>
<evidence type="ECO:0000313" key="2">
    <source>
        <dbReference type="Proteomes" id="UP000059188"/>
    </source>
</evidence>
<proteinExistence type="predicted"/>
<gene>
    <name evidence="1" type="ORF">RSOLAG1IB_11252</name>
</gene>
<dbReference type="EMBL" id="LN679213">
    <property type="protein sequence ID" value="CEL53120.1"/>
    <property type="molecule type" value="Genomic_DNA"/>
</dbReference>
<keyword evidence="2" id="KW-1185">Reference proteome</keyword>
<dbReference type="OrthoDB" id="4062651at2759"/>
<evidence type="ECO:0000313" key="1">
    <source>
        <dbReference type="EMBL" id="CEL53120.1"/>
    </source>
</evidence>
<dbReference type="Proteomes" id="UP000059188">
    <property type="component" value="Unassembled WGS sequence"/>
</dbReference>
<dbReference type="SUPFAM" id="SSF56112">
    <property type="entry name" value="Protein kinase-like (PK-like)"/>
    <property type="match status" value="1"/>
</dbReference>
<protein>
    <recommendedName>
        <fullName evidence="3">Protein kinase domain-containing protein</fullName>
    </recommendedName>
</protein>
<accession>A0A0B7F6H7</accession>
<sequence length="429" mass="47515">MKFQQNAAVQILNGRPQPAAGLPIGLFHPVFDRFRELVDSTKFDATREQLSSTLSLIQASQDLYALEGGEKGRTTAILPLLNSILDCSISATDIPRNDCKSDGTVQTRNGAYVLVVEVKNEIGTGETDPSVRGAIAYAKYWGQSQNEWLRFQSCCPSFILAIAGPWMCILGGIMLEHPVVQPLTPFLPFANNPSSVLCPGTIAKTLAALAQSLNMLDGFYGNFLRSGGLDPTRFFPYVQHFTRDGQRVDIHYRIRFPGKTVFRAQARPSIGDPYPIVVKFTESYNAGAHRLLEKDKLAPQLFFVSSEEPNNQRFAERIMVVMGEVVGRDSEGAPVDELVRNDVLRALNILHGKQLVFGDLRRPNIMTVEDGKGGVIGGMLVDFDWCGVVGQARYPSDINLAIEWPEGVGPGLVIRPEHDRDMYQKLRYN</sequence>
<dbReference type="STRING" id="1108050.A0A0B7F6H7"/>
<evidence type="ECO:0008006" key="3">
    <source>
        <dbReference type="Google" id="ProtNLM"/>
    </source>
</evidence>
<name>A0A0B7F6H7_THACB</name>
<dbReference type="InterPro" id="IPR011009">
    <property type="entry name" value="Kinase-like_dom_sf"/>
</dbReference>
<reference evidence="1 2" key="1">
    <citation type="submission" date="2014-11" db="EMBL/GenBank/DDBJ databases">
        <authorList>
            <person name="Wibberg Daniel"/>
        </authorList>
    </citation>
    <scope>NUCLEOTIDE SEQUENCE [LARGE SCALE GENOMIC DNA]</scope>
    <source>
        <strain evidence="1">Rhizoctonia solani AG1-IB 7/3/14</strain>
    </source>
</reference>